<evidence type="ECO:0000313" key="3">
    <source>
        <dbReference type="EMBL" id="RNL86927.1"/>
    </source>
</evidence>
<dbReference type="OrthoDB" id="8443918at2"/>
<evidence type="ECO:0000313" key="4">
    <source>
        <dbReference type="Proteomes" id="UP000269198"/>
    </source>
</evidence>
<evidence type="ECO:0000256" key="1">
    <source>
        <dbReference type="SAM" id="MobiDB-lite"/>
    </source>
</evidence>
<protein>
    <submittedName>
        <fullName evidence="3">PadR family transcriptional regulator</fullName>
    </submittedName>
</protein>
<reference evidence="3 4" key="1">
    <citation type="submission" date="2018-11" db="EMBL/GenBank/DDBJ databases">
        <title>The genome draft of YIM 96095.</title>
        <authorList>
            <person name="Tang S.-K."/>
            <person name="Chunyu W.-X."/>
            <person name="Feng Y.-Z."/>
        </authorList>
    </citation>
    <scope>NUCLEOTIDE SEQUENCE [LARGE SCALE GENOMIC DNA]</scope>
    <source>
        <strain evidence="3 4">YIM 96095</strain>
    </source>
</reference>
<dbReference type="InterPro" id="IPR036388">
    <property type="entry name" value="WH-like_DNA-bd_sf"/>
</dbReference>
<dbReference type="Pfam" id="PF03551">
    <property type="entry name" value="PadR"/>
    <property type="match status" value="1"/>
</dbReference>
<dbReference type="PANTHER" id="PTHR43252">
    <property type="entry name" value="TRANSCRIPTIONAL REGULATOR YQJI"/>
    <property type="match status" value="1"/>
</dbReference>
<name>A0A3N0EGM5_9ACTN</name>
<dbReference type="InterPro" id="IPR005149">
    <property type="entry name" value="Tscrpt_reg_PadR_N"/>
</dbReference>
<dbReference type="PANTHER" id="PTHR43252:SF2">
    <property type="entry name" value="TRANSCRIPTION REGULATOR, PADR-LIKE FAMILY"/>
    <property type="match status" value="1"/>
</dbReference>
<evidence type="ECO:0000259" key="2">
    <source>
        <dbReference type="Pfam" id="PF03551"/>
    </source>
</evidence>
<feature type="domain" description="Transcription regulator PadR N-terminal" evidence="2">
    <location>
        <begin position="15"/>
        <end position="90"/>
    </location>
</feature>
<gene>
    <name evidence="3" type="ORF">EFW17_03420</name>
</gene>
<keyword evidence="4" id="KW-1185">Reference proteome</keyword>
<dbReference type="Gene3D" id="1.10.10.10">
    <property type="entry name" value="Winged helix-like DNA-binding domain superfamily/Winged helix DNA-binding domain"/>
    <property type="match status" value="1"/>
</dbReference>
<organism evidence="3 4">
    <name type="scientific">Halostreptopolyspora alba</name>
    <dbReference type="NCBI Taxonomy" id="2487137"/>
    <lineage>
        <taxon>Bacteria</taxon>
        <taxon>Bacillati</taxon>
        <taxon>Actinomycetota</taxon>
        <taxon>Actinomycetes</taxon>
        <taxon>Streptosporangiales</taxon>
        <taxon>Nocardiopsidaceae</taxon>
        <taxon>Halostreptopolyspora</taxon>
    </lineage>
</organism>
<dbReference type="RefSeq" id="WP_123199755.1">
    <property type="nucleotide sequence ID" value="NZ_RJMB01000002.1"/>
</dbReference>
<dbReference type="InterPro" id="IPR036390">
    <property type="entry name" value="WH_DNA-bd_sf"/>
</dbReference>
<dbReference type="Proteomes" id="UP000269198">
    <property type="component" value="Unassembled WGS sequence"/>
</dbReference>
<accession>A0A3N0EGM5</accession>
<feature type="region of interest" description="Disordered" evidence="1">
    <location>
        <begin position="186"/>
        <end position="211"/>
    </location>
</feature>
<proteinExistence type="predicted"/>
<sequence>MELRREDRDLVGLTVLALLGTGPRHTYDMHRMMVDWHKDFVTGLPRSMYHAVNRLRRGGLIEPVASERPGPRPERTVYALTDAGRQELRERECRLLRTPDRDSTLFVAALSFVGGLPPEEVAAALRDRAAALERQSAEHDAALRATAGELPRLLLLEAEYERARAEADLAWVRTILDDLGSGRLTWSPEQVTRQEGDAVPPPGEEGAATDD</sequence>
<dbReference type="EMBL" id="RJMB01000002">
    <property type="protein sequence ID" value="RNL86927.1"/>
    <property type="molecule type" value="Genomic_DNA"/>
</dbReference>
<dbReference type="AlphaFoldDB" id="A0A3N0EGM5"/>
<comment type="caution">
    <text evidence="3">The sequence shown here is derived from an EMBL/GenBank/DDBJ whole genome shotgun (WGS) entry which is preliminary data.</text>
</comment>
<dbReference type="SUPFAM" id="SSF46785">
    <property type="entry name" value="Winged helix' DNA-binding domain"/>
    <property type="match status" value="1"/>
</dbReference>